<feature type="binding site" evidence="9">
    <location>
        <position position="59"/>
    </location>
    <ligand>
        <name>[4Fe-4S] cluster</name>
        <dbReference type="ChEBI" id="CHEBI:49883"/>
        <label>1</label>
    </ligand>
</feature>
<evidence type="ECO:0000256" key="7">
    <source>
        <dbReference type="ARBA" id="ARBA00023014"/>
    </source>
</evidence>
<accession>A0AAT9IG88</accession>
<dbReference type="GO" id="GO:0051539">
    <property type="term" value="F:4 iron, 4 sulfur cluster binding"/>
    <property type="evidence" value="ECO:0007669"/>
    <property type="project" value="UniProtKB-UniRule"/>
</dbReference>
<dbReference type="HAMAP" id="MF_00206">
    <property type="entry name" value="Lipoyl_synth"/>
    <property type="match status" value="1"/>
</dbReference>
<evidence type="ECO:0000259" key="10">
    <source>
        <dbReference type="PROSITE" id="PS51918"/>
    </source>
</evidence>
<keyword evidence="3 9" id="KW-0808">Transferase</keyword>
<comment type="similarity">
    <text evidence="9">Belongs to the radical SAM superfamily. Lipoyl synthase family.</text>
</comment>
<dbReference type="InterPro" id="IPR003698">
    <property type="entry name" value="Lipoyl_synth"/>
</dbReference>
<name>A0AAT9IG88_9GAMM</name>
<feature type="domain" description="Radical SAM core" evidence="10">
    <location>
        <begin position="66"/>
        <end position="282"/>
    </location>
</feature>
<dbReference type="PROSITE" id="PS51918">
    <property type="entry name" value="RADICAL_SAM"/>
    <property type="match status" value="1"/>
</dbReference>
<comment type="catalytic activity">
    <reaction evidence="8 9">
        <text>[[Fe-S] cluster scaffold protein carrying a second [4Fe-4S](2+) cluster] + N(6)-octanoyl-L-lysyl-[protein] + 2 oxidized [2Fe-2S]-[ferredoxin] + 2 S-adenosyl-L-methionine + 4 H(+) = [[Fe-S] cluster scaffold protein] + N(6)-[(R)-dihydrolipoyl]-L-lysyl-[protein] + 4 Fe(3+) + 2 hydrogen sulfide + 2 5'-deoxyadenosine + 2 L-methionine + 2 reduced [2Fe-2S]-[ferredoxin]</text>
        <dbReference type="Rhea" id="RHEA:16585"/>
        <dbReference type="Rhea" id="RHEA-COMP:9928"/>
        <dbReference type="Rhea" id="RHEA-COMP:10000"/>
        <dbReference type="Rhea" id="RHEA-COMP:10001"/>
        <dbReference type="Rhea" id="RHEA-COMP:10475"/>
        <dbReference type="Rhea" id="RHEA-COMP:14568"/>
        <dbReference type="Rhea" id="RHEA-COMP:14569"/>
        <dbReference type="ChEBI" id="CHEBI:15378"/>
        <dbReference type="ChEBI" id="CHEBI:17319"/>
        <dbReference type="ChEBI" id="CHEBI:29034"/>
        <dbReference type="ChEBI" id="CHEBI:29919"/>
        <dbReference type="ChEBI" id="CHEBI:33722"/>
        <dbReference type="ChEBI" id="CHEBI:33737"/>
        <dbReference type="ChEBI" id="CHEBI:33738"/>
        <dbReference type="ChEBI" id="CHEBI:57844"/>
        <dbReference type="ChEBI" id="CHEBI:59789"/>
        <dbReference type="ChEBI" id="CHEBI:78809"/>
        <dbReference type="ChEBI" id="CHEBI:83100"/>
        <dbReference type="EC" id="2.8.1.8"/>
    </reaction>
</comment>
<dbReference type="PANTHER" id="PTHR10949">
    <property type="entry name" value="LIPOYL SYNTHASE"/>
    <property type="match status" value="1"/>
</dbReference>
<keyword evidence="7 9" id="KW-0411">Iron-sulfur</keyword>
<comment type="function">
    <text evidence="9">Catalyzes the radical-mediated insertion of two sulfur atoms into the C-6 and C-8 positions of the octanoyl moiety bound to the lipoyl domains of lipoate-dependent enzymes, thereby converting the octanoylated domains into lipoylated derivatives.</text>
</comment>
<comment type="cofactor">
    <cofactor evidence="9">
        <name>[4Fe-4S] cluster</name>
        <dbReference type="ChEBI" id="CHEBI:49883"/>
    </cofactor>
    <text evidence="9">Binds 2 [4Fe-4S] clusters per subunit. One cluster is coordinated with 3 cysteines and an exchangeable S-adenosyl-L-methionine.</text>
</comment>
<dbReference type="InterPro" id="IPR006638">
    <property type="entry name" value="Elp3/MiaA/NifB-like_rSAM"/>
</dbReference>
<dbReference type="FunFam" id="3.20.20.70:FF:000040">
    <property type="entry name" value="Lipoyl synthase"/>
    <property type="match status" value="1"/>
</dbReference>
<keyword evidence="1 9" id="KW-0004">4Fe-4S</keyword>
<dbReference type="InterPro" id="IPR031691">
    <property type="entry name" value="LIAS_N"/>
</dbReference>
<dbReference type="Pfam" id="PF16881">
    <property type="entry name" value="LIAS_N"/>
    <property type="match status" value="1"/>
</dbReference>
<dbReference type="EMBL" id="OZ060371">
    <property type="protein sequence ID" value="CAL4042924.1"/>
    <property type="molecule type" value="Genomic_DNA"/>
</dbReference>
<dbReference type="InterPro" id="IPR007197">
    <property type="entry name" value="rSAM"/>
</dbReference>
<dbReference type="NCBIfam" id="NF009544">
    <property type="entry name" value="PRK12928.1"/>
    <property type="match status" value="1"/>
</dbReference>
<organism evidence="11">
    <name type="scientific">Buchnera aphidicola</name>
    <name type="common">Anoecia corni</name>
    <dbReference type="NCBI Taxonomy" id="2994477"/>
    <lineage>
        <taxon>Bacteria</taxon>
        <taxon>Pseudomonadati</taxon>
        <taxon>Pseudomonadota</taxon>
        <taxon>Gammaproteobacteria</taxon>
        <taxon>Enterobacterales</taxon>
        <taxon>Erwiniaceae</taxon>
        <taxon>Buchnera</taxon>
    </lineage>
</organism>
<dbReference type="SUPFAM" id="SSF102114">
    <property type="entry name" value="Radical SAM enzymes"/>
    <property type="match status" value="1"/>
</dbReference>
<dbReference type="GO" id="GO:0005737">
    <property type="term" value="C:cytoplasm"/>
    <property type="evidence" value="ECO:0007669"/>
    <property type="project" value="UniProtKB-SubCell"/>
</dbReference>
<comment type="subcellular location">
    <subcellularLocation>
        <location evidence="9">Cytoplasm</location>
    </subcellularLocation>
</comment>
<feature type="binding site" evidence="9">
    <location>
        <position position="293"/>
    </location>
    <ligand>
        <name>[4Fe-4S] cluster</name>
        <dbReference type="ChEBI" id="CHEBI:49883"/>
        <label>1</label>
    </ligand>
</feature>
<evidence type="ECO:0000256" key="4">
    <source>
        <dbReference type="ARBA" id="ARBA00022691"/>
    </source>
</evidence>
<dbReference type="AlphaFoldDB" id="A0AAT9IG88"/>
<evidence type="ECO:0000256" key="8">
    <source>
        <dbReference type="ARBA" id="ARBA00047326"/>
    </source>
</evidence>
<dbReference type="Gene3D" id="3.20.20.70">
    <property type="entry name" value="Aldolase class I"/>
    <property type="match status" value="1"/>
</dbReference>
<dbReference type="Pfam" id="PF04055">
    <property type="entry name" value="Radical_SAM"/>
    <property type="match status" value="1"/>
</dbReference>
<feature type="binding site" evidence="9">
    <location>
        <position position="65"/>
    </location>
    <ligand>
        <name>[4Fe-4S] cluster</name>
        <dbReference type="ChEBI" id="CHEBI:49883"/>
        <label>1</label>
    </ligand>
</feature>
<dbReference type="SFLD" id="SFLDG01058">
    <property type="entry name" value="lipoyl_synthase_like"/>
    <property type="match status" value="1"/>
</dbReference>
<dbReference type="NCBIfam" id="NF004019">
    <property type="entry name" value="PRK05481.1"/>
    <property type="match status" value="1"/>
</dbReference>
<keyword evidence="5 9" id="KW-0479">Metal-binding</keyword>
<feature type="binding site" evidence="9">
    <location>
        <position position="84"/>
    </location>
    <ligand>
        <name>[4Fe-4S] cluster</name>
        <dbReference type="ChEBI" id="CHEBI:49883"/>
        <label>2</label>
        <note>4Fe-4S-S-AdoMet</note>
    </ligand>
</feature>
<protein>
    <recommendedName>
        <fullName evidence="9">Lipoyl synthase</fullName>
        <ecNumber evidence="9">2.8.1.8</ecNumber>
    </recommendedName>
    <alternativeName>
        <fullName evidence="9">Lip-syn</fullName>
        <shortName evidence="9">LS</shortName>
    </alternativeName>
    <alternativeName>
        <fullName evidence="9">Lipoate synthase</fullName>
    </alternativeName>
    <alternativeName>
        <fullName evidence="9">Lipoic acid synthase</fullName>
    </alternativeName>
    <alternativeName>
        <fullName evidence="9">Sulfur insertion protein LipA</fullName>
    </alternativeName>
</protein>
<evidence type="ECO:0000256" key="6">
    <source>
        <dbReference type="ARBA" id="ARBA00023004"/>
    </source>
</evidence>
<feature type="binding site" evidence="9">
    <location>
        <position position="80"/>
    </location>
    <ligand>
        <name>[4Fe-4S] cluster</name>
        <dbReference type="ChEBI" id="CHEBI:49883"/>
        <label>2</label>
        <note>4Fe-4S-S-AdoMet</note>
    </ligand>
</feature>
<evidence type="ECO:0000256" key="2">
    <source>
        <dbReference type="ARBA" id="ARBA00022490"/>
    </source>
</evidence>
<proteinExistence type="inferred from homology"/>
<dbReference type="GO" id="GO:0009249">
    <property type="term" value="P:protein lipoylation"/>
    <property type="evidence" value="ECO:0007669"/>
    <property type="project" value="UniProtKB-UniRule"/>
</dbReference>
<reference evidence="11" key="1">
    <citation type="submission" date="2024-06" db="EMBL/GenBank/DDBJ databases">
        <authorList>
            <person name="Manzano-Marin A."/>
            <person name="Manzano-Marin A."/>
            <person name="Alejandro Manzano Marin A."/>
        </authorList>
    </citation>
    <scope>NUCLEOTIDE SEQUENCE</scope>
    <source>
        <strain evidence="11">Ancorni-2928</strain>
    </source>
</reference>
<dbReference type="SFLD" id="SFLDF00271">
    <property type="entry name" value="lipoyl_synthase"/>
    <property type="match status" value="1"/>
</dbReference>
<sequence length="302" mass="34931">MQKKENYIPIIKKTKNIKNVFKKPNWLKITLPLNYKKIDIVKKKLRNNKLHSVCEEALCPNIHECFNNNTATFMILGSVCTRKCPFCAVKKGRPTIPDILEPEKLADVVVQMNLEYVVITSVTRDDLKYGGVEHFIKCIQEIRKRKNVKIEILVPDFKNCQNKVVDYLGISLPDVFNHNIESVPRLYKKIRPGADYISSLKLLKKFKKKYSNIETKSGLMLGLGEKKKEVLDVLYDLRSNGVTMLTLGQYLQPSSLHLKVKSYITQFEFNFFKKFALSIGFKNAFCGPLVRSSYHAYEQQKK</sequence>
<dbReference type="InterPro" id="IPR013785">
    <property type="entry name" value="Aldolase_TIM"/>
</dbReference>
<evidence type="ECO:0000313" key="11">
    <source>
        <dbReference type="EMBL" id="CAL4042924.1"/>
    </source>
</evidence>
<dbReference type="PIRSF" id="PIRSF005963">
    <property type="entry name" value="Lipoyl_synth"/>
    <property type="match status" value="1"/>
</dbReference>
<evidence type="ECO:0000256" key="9">
    <source>
        <dbReference type="HAMAP-Rule" id="MF_00206"/>
    </source>
</evidence>
<gene>
    <name evidence="9 11" type="primary">lipA</name>
    <name evidence="11" type="ORF">BUANCORI2928_214</name>
</gene>
<dbReference type="SMART" id="SM00729">
    <property type="entry name" value="Elp3"/>
    <property type="match status" value="1"/>
</dbReference>
<keyword evidence="6 9" id="KW-0408">Iron</keyword>
<dbReference type="SFLD" id="SFLDS00029">
    <property type="entry name" value="Radical_SAM"/>
    <property type="match status" value="1"/>
</dbReference>
<evidence type="ECO:0000256" key="1">
    <source>
        <dbReference type="ARBA" id="ARBA00022485"/>
    </source>
</evidence>
<keyword evidence="4 9" id="KW-0949">S-adenosyl-L-methionine</keyword>
<evidence type="ECO:0000256" key="5">
    <source>
        <dbReference type="ARBA" id="ARBA00022723"/>
    </source>
</evidence>
<comment type="pathway">
    <text evidence="9">Protein modification; protein lipoylation via endogenous pathway; protein N(6)-(lipoyl)lysine from octanoyl-[acyl-carrier-protein]: step 2/2.</text>
</comment>
<feature type="binding site" evidence="9">
    <location>
        <position position="54"/>
    </location>
    <ligand>
        <name>[4Fe-4S] cluster</name>
        <dbReference type="ChEBI" id="CHEBI:49883"/>
        <label>1</label>
    </ligand>
</feature>
<evidence type="ECO:0000256" key="3">
    <source>
        <dbReference type="ARBA" id="ARBA00022679"/>
    </source>
</evidence>
<keyword evidence="2 9" id="KW-0963">Cytoplasm</keyword>
<dbReference type="EC" id="2.8.1.8" evidence="9"/>
<dbReference type="GO" id="GO:0016992">
    <property type="term" value="F:lipoate synthase activity"/>
    <property type="evidence" value="ECO:0007669"/>
    <property type="project" value="UniProtKB-UniRule"/>
</dbReference>
<dbReference type="GO" id="GO:0046872">
    <property type="term" value="F:metal ion binding"/>
    <property type="evidence" value="ECO:0007669"/>
    <property type="project" value="UniProtKB-KW"/>
</dbReference>
<dbReference type="PANTHER" id="PTHR10949:SF0">
    <property type="entry name" value="LIPOYL SYNTHASE, MITOCHONDRIAL"/>
    <property type="match status" value="1"/>
</dbReference>
<dbReference type="NCBIfam" id="TIGR00510">
    <property type="entry name" value="lipA"/>
    <property type="match status" value="1"/>
</dbReference>
<dbReference type="InterPro" id="IPR058240">
    <property type="entry name" value="rSAM_sf"/>
</dbReference>
<feature type="binding site" evidence="9">
    <location>
        <position position="87"/>
    </location>
    <ligand>
        <name>[4Fe-4S] cluster</name>
        <dbReference type="ChEBI" id="CHEBI:49883"/>
        <label>2</label>
        <note>4Fe-4S-S-AdoMet</note>
    </ligand>
</feature>
<dbReference type="RefSeq" id="WP_367681178.1">
    <property type="nucleotide sequence ID" value="NZ_OZ060371.1"/>
</dbReference>